<evidence type="ECO:0000259" key="6">
    <source>
        <dbReference type="PROSITE" id="PS51007"/>
    </source>
</evidence>
<protein>
    <recommendedName>
        <fullName evidence="6">Cytochrome c domain-containing protein</fullName>
    </recommendedName>
</protein>
<dbReference type="Pfam" id="PF09459">
    <property type="entry name" value="EB_dh"/>
    <property type="match status" value="1"/>
</dbReference>
<evidence type="ECO:0000313" key="7">
    <source>
        <dbReference type="EMBL" id="VAX28981.1"/>
    </source>
</evidence>
<keyword evidence="3" id="KW-0479">Metal-binding</keyword>
<dbReference type="GO" id="GO:0009055">
    <property type="term" value="F:electron transfer activity"/>
    <property type="evidence" value="ECO:0007669"/>
    <property type="project" value="InterPro"/>
</dbReference>
<evidence type="ECO:0000256" key="1">
    <source>
        <dbReference type="ARBA" id="ARBA00022448"/>
    </source>
</evidence>
<feature type="domain" description="Cytochrome c" evidence="6">
    <location>
        <begin position="188"/>
        <end position="283"/>
    </location>
</feature>
<evidence type="ECO:0000256" key="2">
    <source>
        <dbReference type="ARBA" id="ARBA00022617"/>
    </source>
</evidence>
<dbReference type="EMBL" id="UOGG01000072">
    <property type="protein sequence ID" value="VAX28981.1"/>
    <property type="molecule type" value="Genomic_DNA"/>
</dbReference>
<dbReference type="Gene3D" id="2.60.40.1190">
    <property type="match status" value="1"/>
</dbReference>
<dbReference type="SUPFAM" id="SSF46626">
    <property type="entry name" value="Cytochrome c"/>
    <property type="match status" value="2"/>
</dbReference>
<evidence type="ECO:0000256" key="4">
    <source>
        <dbReference type="ARBA" id="ARBA00022982"/>
    </source>
</evidence>
<dbReference type="Gene3D" id="1.10.760.10">
    <property type="entry name" value="Cytochrome c-like domain"/>
    <property type="match status" value="2"/>
</dbReference>
<dbReference type="PANTHER" id="PTHR33751:SF1">
    <property type="entry name" value="CBB3-TYPE CYTOCHROME C OXIDASE SUBUNIT FIXP"/>
    <property type="match status" value="1"/>
</dbReference>
<dbReference type="AlphaFoldDB" id="A0A3B1CR70"/>
<keyword evidence="5" id="KW-0408">Iron</keyword>
<dbReference type="InterPro" id="IPR019020">
    <property type="entry name" value="Cyt-c552/DMSO_Rdtase_haem-bd"/>
</dbReference>
<dbReference type="InterPro" id="IPR050597">
    <property type="entry name" value="Cytochrome_c_Oxidase_Subunit"/>
</dbReference>
<dbReference type="GO" id="GO:0046872">
    <property type="term" value="F:metal ion binding"/>
    <property type="evidence" value="ECO:0007669"/>
    <property type="project" value="UniProtKB-KW"/>
</dbReference>
<name>A0A3B1CR70_9ZZZZ</name>
<gene>
    <name evidence="7" type="ORF">MNBD_NITROSPINAE05-1269</name>
</gene>
<dbReference type="InterPro" id="IPR036909">
    <property type="entry name" value="Cyt_c-like_dom_sf"/>
</dbReference>
<organism evidence="7">
    <name type="scientific">hydrothermal vent metagenome</name>
    <dbReference type="NCBI Taxonomy" id="652676"/>
    <lineage>
        <taxon>unclassified sequences</taxon>
        <taxon>metagenomes</taxon>
        <taxon>ecological metagenomes</taxon>
    </lineage>
</organism>
<dbReference type="PROSITE" id="PS51007">
    <property type="entry name" value="CYTC"/>
    <property type="match status" value="2"/>
</dbReference>
<accession>A0A3B1CR70</accession>
<proteinExistence type="predicted"/>
<sequence>MAMKSYTHYRPQGSVSAKYIFTPLLFASLTLGFLPAKVLAHEMPGHKSEAVNKVFTSQDKPHSPSHSGAGKHTLGETVYKHMCIFCHGADGNGGGKATAYLYPWPRDFRKGVFKHRSTPTDSLPLDKDIYATISKGIPGTSMPAWGNALTEDETWSVVQYIKTFSKRFKEESPQKPVVVASVPTATPRRVSRGKDLYEELRCSRCHGTDLKGNGSLADKLYDLWDHRSFIYDLTNPNTFKFGFALKDIYLTLTTGLDGSPMRSYADLPDQKRWDLALYVYSRIQLEKEQKSEYEADLKTTVIDEDIDLDPDNPKWQNVPVHDVHMIPLSARANPVNRVKFQSMVNEEGIFFRLEWDDPVANRTSSRHQDFKDAIAMEFSLGDVLLHKFGHNEPFFGMGNRGKVVNIWQWRADWQTEIETKEKLEYATQGMDMDTMIFGGEVNPVDSLNPFRDVPVEELNAEGFGTLTSQPLTKQNVLGKGVWKDGKWQVVFYRALESLNKWDIKFQSKQPVLISFAVWDGAHQDRNGRKVVSMWQRFHFSK</sequence>
<keyword evidence="1" id="KW-0813">Transport</keyword>
<keyword evidence="4" id="KW-0249">Electron transport</keyword>
<feature type="domain" description="Cytochrome c" evidence="6">
    <location>
        <begin position="70"/>
        <end position="165"/>
    </location>
</feature>
<reference evidence="7" key="1">
    <citation type="submission" date="2018-06" db="EMBL/GenBank/DDBJ databases">
        <authorList>
            <person name="Zhirakovskaya E."/>
        </authorList>
    </citation>
    <scope>NUCLEOTIDE SEQUENCE</scope>
</reference>
<dbReference type="GO" id="GO:0020037">
    <property type="term" value="F:heme binding"/>
    <property type="evidence" value="ECO:0007669"/>
    <property type="project" value="InterPro"/>
</dbReference>
<evidence type="ECO:0000256" key="3">
    <source>
        <dbReference type="ARBA" id="ARBA00022723"/>
    </source>
</evidence>
<dbReference type="Pfam" id="PF13442">
    <property type="entry name" value="Cytochrome_CBB3"/>
    <property type="match status" value="2"/>
</dbReference>
<evidence type="ECO:0000256" key="5">
    <source>
        <dbReference type="ARBA" id="ARBA00023004"/>
    </source>
</evidence>
<dbReference type="InterPro" id="IPR009056">
    <property type="entry name" value="Cyt_c-like_dom"/>
</dbReference>
<dbReference type="PANTHER" id="PTHR33751">
    <property type="entry name" value="CBB3-TYPE CYTOCHROME C OXIDASE SUBUNIT FIXP"/>
    <property type="match status" value="1"/>
</dbReference>
<keyword evidence="2" id="KW-0349">Heme</keyword>